<evidence type="ECO:0000313" key="2">
    <source>
        <dbReference type="EMBL" id="CDW43715.1"/>
    </source>
</evidence>
<organism evidence="2">
    <name type="scientific">Lepeophtheirus salmonis</name>
    <name type="common">Salmon louse</name>
    <name type="synonym">Caligus salmonis</name>
    <dbReference type="NCBI Taxonomy" id="72036"/>
    <lineage>
        <taxon>Eukaryota</taxon>
        <taxon>Metazoa</taxon>
        <taxon>Ecdysozoa</taxon>
        <taxon>Arthropoda</taxon>
        <taxon>Crustacea</taxon>
        <taxon>Multicrustacea</taxon>
        <taxon>Hexanauplia</taxon>
        <taxon>Copepoda</taxon>
        <taxon>Siphonostomatoida</taxon>
        <taxon>Caligidae</taxon>
        <taxon>Lepeophtheirus</taxon>
    </lineage>
</organism>
<sequence length="39" mass="4492">MFFICFSLSLNLFSLIFLDHTLDHSSKCLAFSVLLSSFF</sequence>
<protein>
    <submittedName>
        <fullName evidence="2">Uncharacterized protein</fullName>
    </submittedName>
</protein>
<evidence type="ECO:0000256" key="1">
    <source>
        <dbReference type="SAM" id="SignalP"/>
    </source>
</evidence>
<feature type="signal peptide" evidence="1">
    <location>
        <begin position="1"/>
        <end position="18"/>
    </location>
</feature>
<name>A0A0K2V045_LEPSM</name>
<keyword evidence="1" id="KW-0732">Signal</keyword>
<proteinExistence type="predicted"/>
<reference evidence="2" key="1">
    <citation type="submission" date="2014-05" db="EMBL/GenBank/DDBJ databases">
        <authorList>
            <person name="Chronopoulou M."/>
        </authorList>
    </citation>
    <scope>NUCLEOTIDE SEQUENCE</scope>
    <source>
        <tissue evidence="2">Whole organism</tissue>
    </source>
</reference>
<feature type="chain" id="PRO_5005489092" evidence="1">
    <location>
        <begin position="19"/>
        <end position="39"/>
    </location>
</feature>
<accession>A0A0K2V045</accession>
<dbReference type="AlphaFoldDB" id="A0A0K2V045"/>
<dbReference type="EMBL" id="HACA01026354">
    <property type="protein sequence ID" value="CDW43715.1"/>
    <property type="molecule type" value="Transcribed_RNA"/>
</dbReference>